<accession>A0AAD2DKK8</accession>
<dbReference type="Proteomes" id="UP000834106">
    <property type="component" value="Chromosome 2"/>
</dbReference>
<dbReference type="AlphaFoldDB" id="A0AAD2DKK8"/>
<keyword evidence="3" id="KW-1185">Reference proteome</keyword>
<sequence length="199" mass="21838">MAYTSQSSFFVFFALLLCAITVSSDDESYAKILIKFKSSLSNATMLNNWIEPVEKLCNGYTPKWTGLVCDNGTFTGIKLENMGLEGTVDVDSLAELPLLSLSLMNNNFSGPFPYNDIRKLGKLRTLYLANNSFNGDIPDDTFSGMKAMRKIVLAFTEHTGPIPSSLSSHNASSFAATLQVSKSYAAHANEMGIRLQKSY</sequence>
<dbReference type="PANTHER" id="PTHR48007:SF67">
    <property type="entry name" value="POLLEN RECEPTOR-LIKE KINASE 1"/>
    <property type="match status" value="1"/>
</dbReference>
<dbReference type="Pfam" id="PF00560">
    <property type="entry name" value="LRR_1"/>
    <property type="match status" value="1"/>
</dbReference>
<dbReference type="SUPFAM" id="SSF52058">
    <property type="entry name" value="L domain-like"/>
    <property type="match status" value="1"/>
</dbReference>
<proteinExistence type="predicted"/>
<evidence type="ECO:0000313" key="2">
    <source>
        <dbReference type="EMBL" id="CAI9755563.1"/>
    </source>
</evidence>
<dbReference type="InterPro" id="IPR032675">
    <property type="entry name" value="LRR_dom_sf"/>
</dbReference>
<organism evidence="2 3">
    <name type="scientific">Fraxinus pennsylvanica</name>
    <dbReference type="NCBI Taxonomy" id="56036"/>
    <lineage>
        <taxon>Eukaryota</taxon>
        <taxon>Viridiplantae</taxon>
        <taxon>Streptophyta</taxon>
        <taxon>Embryophyta</taxon>
        <taxon>Tracheophyta</taxon>
        <taxon>Spermatophyta</taxon>
        <taxon>Magnoliopsida</taxon>
        <taxon>eudicotyledons</taxon>
        <taxon>Gunneridae</taxon>
        <taxon>Pentapetalae</taxon>
        <taxon>asterids</taxon>
        <taxon>lamiids</taxon>
        <taxon>Lamiales</taxon>
        <taxon>Oleaceae</taxon>
        <taxon>Oleeae</taxon>
        <taxon>Fraxinus</taxon>
    </lineage>
</organism>
<keyword evidence="1" id="KW-0732">Signal</keyword>
<gene>
    <name evidence="2" type="ORF">FPE_LOCUS2994</name>
</gene>
<dbReference type="EMBL" id="OU503037">
    <property type="protein sequence ID" value="CAI9755563.1"/>
    <property type="molecule type" value="Genomic_DNA"/>
</dbReference>
<dbReference type="PANTHER" id="PTHR48007">
    <property type="entry name" value="LEUCINE-RICH REPEAT RECEPTOR-LIKE PROTEIN KINASE PXC1"/>
    <property type="match status" value="1"/>
</dbReference>
<evidence type="ECO:0000313" key="3">
    <source>
        <dbReference type="Proteomes" id="UP000834106"/>
    </source>
</evidence>
<dbReference type="InterPro" id="IPR046959">
    <property type="entry name" value="PRK1-6/SRF4-like"/>
</dbReference>
<feature type="signal peptide" evidence="1">
    <location>
        <begin position="1"/>
        <end position="24"/>
    </location>
</feature>
<evidence type="ECO:0008006" key="4">
    <source>
        <dbReference type="Google" id="ProtNLM"/>
    </source>
</evidence>
<name>A0AAD2DKK8_9LAMI</name>
<evidence type="ECO:0000256" key="1">
    <source>
        <dbReference type="SAM" id="SignalP"/>
    </source>
</evidence>
<dbReference type="Gene3D" id="3.80.10.10">
    <property type="entry name" value="Ribonuclease Inhibitor"/>
    <property type="match status" value="1"/>
</dbReference>
<dbReference type="InterPro" id="IPR001611">
    <property type="entry name" value="Leu-rich_rpt"/>
</dbReference>
<reference evidence="2" key="1">
    <citation type="submission" date="2023-05" db="EMBL/GenBank/DDBJ databases">
        <authorList>
            <person name="Huff M."/>
        </authorList>
    </citation>
    <scope>NUCLEOTIDE SEQUENCE</scope>
</reference>
<protein>
    <recommendedName>
        <fullName evidence="4">Leucine-rich repeat-containing N-terminal plant-type domain-containing protein</fullName>
    </recommendedName>
</protein>
<feature type="chain" id="PRO_5041910510" description="Leucine-rich repeat-containing N-terminal plant-type domain-containing protein" evidence="1">
    <location>
        <begin position="25"/>
        <end position="199"/>
    </location>
</feature>